<protein>
    <submittedName>
        <fullName evidence="3">Phage tail protein</fullName>
    </submittedName>
</protein>
<name>A0ABS2GT12_9BURK</name>
<dbReference type="EMBL" id="JACJKX010000007">
    <property type="protein sequence ID" value="MBM6928579.1"/>
    <property type="molecule type" value="Genomic_DNA"/>
</dbReference>
<evidence type="ECO:0000313" key="4">
    <source>
        <dbReference type="Proteomes" id="UP000777002"/>
    </source>
</evidence>
<sequence length="341" mass="35357">MASKMLVTNAGLAALVNAQQSGTLPITLSSVQFGSGKYTPTADQTQLQSSFKTLNTIAGGAIGDNVIHITVSDVSEDDYDVYEFGVFTSDNVLFAVYSQDTPIISKAAGSQALLAIDIVVADAGETDITVSGGTTFANPPATTDTAGVVKLATAAETKTGTEASKSVTPAGLNEALKEAAAKLNDKSITTAKLADGAVTEPKLADGAVTEPKLADGAVGYAKIKSSALASKEDLEAGTSNKIVSASVLKQRLDDLSQILCPRGSCQCFLRKEAPEGWLVMDGSRIDHDDAPELVELLWGFDLTKGDSSTYAVLPDMNGRVFQGTTTVADVCKALEAQLPNI</sequence>
<dbReference type="Pfam" id="PF12571">
    <property type="entry name" value="Phage_tail_fib"/>
    <property type="match status" value="1"/>
</dbReference>
<reference evidence="3 4" key="1">
    <citation type="journal article" date="2021" name="Sci. Rep.">
        <title>The distribution of antibiotic resistance genes in chicken gut microbiota commensals.</title>
        <authorList>
            <person name="Juricova H."/>
            <person name="Matiasovicova J."/>
            <person name="Kubasova T."/>
            <person name="Cejkova D."/>
            <person name="Rychlik I."/>
        </authorList>
    </citation>
    <scope>NUCLEOTIDE SEQUENCE [LARGE SCALE GENOMIC DNA]</scope>
    <source>
        <strain evidence="3 4">An562</strain>
    </source>
</reference>
<dbReference type="Gene3D" id="3.90.1340.10">
    <property type="entry name" value="Phage tail collar domain"/>
    <property type="match status" value="1"/>
</dbReference>
<dbReference type="RefSeq" id="WP_205050167.1">
    <property type="nucleotide sequence ID" value="NZ_JACJKX010000007.1"/>
</dbReference>
<feature type="non-terminal residue" evidence="3">
    <location>
        <position position="341"/>
    </location>
</feature>
<dbReference type="SUPFAM" id="SSF88874">
    <property type="entry name" value="Receptor-binding domain of short tail fibre protein gp12"/>
    <property type="match status" value="1"/>
</dbReference>
<dbReference type="Pfam" id="PF07484">
    <property type="entry name" value="Collar"/>
    <property type="match status" value="1"/>
</dbReference>
<gene>
    <name evidence="3" type="ORF">H5985_04760</name>
</gene>
<keyword evidence="4" id="KW-1185">Reference proteome</keyword>
<dbReference type="InterPro" id="IPR022225">
    <property type="entry name" value="Phage_tail_fibre_N"/>
</dbReference>
<organism evidence="3 4">
    <name type="scientific">Parasutterella secunda</name>
    <dbReference type="NCBI Taxonomy" id="626947"/>
    <lineage>
        <taxon>Bacteria</taxon>
        <taxon>Pseudomonadati</taxon>
        <taxon>Pseudomonadota</taxon>
        <taxon>Betaproteobacteria</taxon>
        <taxon>Burkholderiales</taxon>
        <taxon>Sutterellaceae</taxon>
        <taxon>Parasutterella</taxon>
    </lineage>
</organism>
<comment type="caution">
    <text evidence="3">The sequence shown here is derived from an EMBL/GenBank/DDBJ whole genome shotgun (WGS) entry which is preliminary data.</text>
</comment>
<dbReference type="InterPro" id="IPR037053">
    <property type="entry name" value="Phage_tail_collar_dom_sf"/>
</dbReference>
<dbReference type="InterPro" id="IPR011083">
    <property type="entry name" value="Phage_tail_collar_dom"/>
</dbReference>
<feature type="domain" description="Phage tail collar" evidence="1">
    <location>
        <begin position="266"/>
        <end position="320"/>
    </location>
</feature>
<evidence type="ECO:0000313" key="3">
    <source>
        <dbReference type="EMBL" id="MBM6928579.1"/>
    </source>
</evidence>
<proteinExistence type="predicted"/>
<feature type="domain" description="Phage tail fibre protein N-terminal" evidence="2">
    <location>
        <begin position="5"/>
        <end position="118"/>
    </location>
</feature>
<dbReference type="Proteomes" id="UP000777002">
    <property type="component" value="Unassembled WGS sequence"/>
</dbReference>
<evidence type="ECO:0000259" key="1">
    <source>
        <dbReference type="Pfam" id="PF07484"/>
    </source>
</evidence>
<evidence type="ECO:0000259" key="2">
    <source>
        <dbReference type="Pfam" id="PF12571"/>
    </source>
</evidence>
<accession>A0ABS2GT12</accession>